<feature type="domain" description="C2H2-type" evidence="9">
    <location>
        <begin position="173"/>
        <end position="202"/>
    </location>
</feature>
<dbReference type="PROSITE" id="PS50157">
    <property type="entry name" value="ZINC_FINGER_C2H2_2"/>
    <property type="match status" value="5"/>
</dbReference>
<dbReference type="FunFam" id="3.30.160.60:FF:000065">
    <property type="entry name" value="B-cell CLL/lymphoma 6, member B"/>
    <property type="match status" value="1"/>
</dbReference>
<evidence type="ECO:0000256" key="3">
    <source>
        <dbReference type="ARBA" id="ARBA00022737"/>
    </source>
</evidence>
<dbReference type="FunFam" id="3.30.160.60:FF:000100">
    <property type="entry name" value="Zinc finger 45-like"/>
    <property type="match status" value="1"/>
</dbReference>
<name>X6N2A5_RETFI</name>
<proteinExistence type="predicted"/>
<keyword evidence="4 7" id="KW-0863">Zinc-finger</keyword>
<evidence type="ECO:0000256" key="4">
    <source>
        <dbReference type="ARBA" id="ARBA00022771"/>
    </source>
</evidence>
<evidence type="ECO:0000256" key="5">
    <source>
        <dbReference type="ARBA" id="ARBA00022833"/>
    </source>
</evidence>
<evidence type="ECO:0000256" key="1">
    <source>
        <dbReference type="ARBA" id="ARBA00004123"/>
    </source>
</evidence>
<dbReference type="OrthoDB" id="10050330at2759"/>
<evidence type="ECO:0000256" key="7">
    <source>
        <dbReference type="PROSITE-ProRule" id="PRU00042"/>
    </source>
</evidence>
<dbReference type="SMART" id="SM00355">
    <property type="entry name" value="ZnF_C2H2"/>
    <property type="match status" value="6"/>
</dbReference>
<organism evidence="10 11">
    <name type="scientific">Reticulomyxa filosa</name>
    <dbReference type="NCBI Taxonomy" id="46433"/>
    <lineage>
        <taxon>Eukaryota</taxon>
        <taxon>Sar</taxon>
        <taxon>Rhizaria</taxon>
        <taxon>Retaria</taxon>
        <taxon>Foraminifera</taxon>
        <taxon>Monothalamids</taxon>
        <taxon>Reticulomyxidae</taxon>
        <taxon>Reticulomyxa</taxon>
    </lineage>
</organism>
<keyword evidence="3" id="KW-0677">Repeat</keyword>
<dbReference type="PANTHER" id="PTHR24406">
    <property type="entry name" value="TRANSCRIPTIONAL REPRESSOR CTCFL-RELATED"/>
    <property type="match status" value="1"/>
</dbReference>
<accession>X6N2A5</accession>
<feature type="domain" description="C2H2-type" evidence="9">
    <location>
        <begin position="338"/>
        <end position="361"/>
    </location>
</feature>
<keyword evidence="8" id="KW-0175">Coiled coil</keyword>
<dbReference type="GO" id="GO:0005634">
    <property type="term" value="C:nucleus"/>
    <property type="evidence" value="ECO:0007669"/>
    <property type="project" value="UniProtKB-SubCell"/>
</dbReference>
<evidence type="ECO:0000256" key="8">
    <source>
        <dbReference type="SAM" id="Coils"/>
    </source>
</evidence>
<dbReference type="EMBL" id="ASPP01013679">
    <property type="protein sequence ID" value="ETO19432.1"/>
    <property type="molecule type" value="Genomic_DNA"/>
</dbReference>
<feature type="coiled-coil region" evidence="8">
    <location>
        <begin position="44"/>
        <end position="92"/>
    </location>
</feature>
<dbReference type="Pfam" id="PF13894">
    <property type="entry name" value="zf-C2H2_4"/>
    <property type="match status" value="1"/>
</dbReference>
<dbReference type="PROSITE" id="PS00028">
    <property type="entry name" value="ZINC_FINGER_C2H2_1"/>
    <property type="match status" value="4"/>
</dbReference>
<feature type="domain" description="C2H2-type" evidence="9">
    <location>
        <begin position="202"/>
        <end position="232"/>
    </location>
</feature>
<protein>
    <submittedName>
        <fullName evidence="10">Zinc finger protein</fullName>
    </submittedName>
</protein>
<evidence type="ECO:0000256" key="2">
    <source>
        <dbReference type="ARBA" id="ARBA00022723"/>
    </source>
</evidence>
<keyword evidence="11" id="KW-1185">Reference proteome</keyword>
<evidence type="ECO:0000256" key="6">
    <source>
        <dbReference type="ARBA" id="ARBA00023242"/>
    </source>
</evidence>
<dbReference type="InterPro" id="IPR050888">
    <property type="entry name" value="ZnF_C2H2-type_TF"/>
</dbReference>
<comment type="caution">
    <text evidence="10">The sequence shown here is derived from an EMBL/GenBank/DDBJ whole genome shotgun (WGS) entry which is preliminary data.</text>
</comment>
<keyword evidence="6" id="KW-0539">Nucleus</keyword>
<gene>
    <name evidence="10" type="ORF">RFI_17797</name>
</gene>
<dbReference type="Pfam" id="PF00096">
    <property type="entry name" value="zf-C2H2"/>
    <property type="match status" value="2"/>
</dbReference>
<reference evidence="10 11" key="1">
    <citation type="journal article" date="2013" name="Curr. Biol.">
        <title>The Genome of the Foraminiferan Reticulomyxa filosa.</title>
        <authorList>
            <person name="Glockner G."/>
            <person name="Hulsmann N."/>
            <person name="Schleicher M."/>
            <person name="Noegel A.A."/>
            <person name="Eichinger L."/>
            <person name="Gallinger C."/>
            <person name="Pawlowski J."/>
            <person name="Sierra R."/>
            <person name="Euteneuer U."/>
            <person name="Pillet L."/>
            <person name="Moustafa A."/>
            <person name="Platzer M."/>
            <person name="Groth M."/>
            <person name="Szafranski K."/>
            <person name="Schliwa M."/>
        </authorList>
    </citation>
    <scope>NUCLEOTIDE SEQUENCE [LARGE SCALE GENOMIC DNA]</scope>
</reference>
<keyword evidence="2" id="KW-0479">Metal-binding</keyword>
<sequence>MLPKIKEENLSYMPSILGNSWETMKRESLTQLHLLLDVQVAQMFNSAEEAQKHYEEEISSLKKQLQSEKKKYEELEKEYMCLKNEYDIFLNERALKVEACFDCNVRVCAKKKKTTDKWGGGLFSSMSQPISPLQKEGSNLGEWVGLSESDASDDITIGKGADANEENKQDKPHECPKCHEKFKKKQNLENHILSCIHGKYRFTCTFDGCDKKFNRQIHYDNHVRSVHTGQHFFKLQKYLFVYINLFITHTRGETPFECSKCSTSFSLKRELVNHMATCVASKKKCTTCGKSFKSEEFLLKHTCSKISRPFQCTSCSKSFSTNLKLTRHMNSHNSSKPFSCETCHKKFSTAAKCNSHKQLKHPTVFTCVVQAEVVKK</sequence>
<dbReference type="Gene3D" id="3.30.160.60">
    <property type="entry name" value="Classic Zinc Finger"/>
    <property type="match status" value="3"/>
</dbReference>
<dbReference type="Proteomes" id="UP000023152">
    <property type="component" value="Unassembled WGS sequence"/>
</dbReference>
<dbReference type="InterPro" id="IPR036236">
    <property type="entry name" value="Znf_C2H2_sf"/>
</dbReference>
<keyword evidence="5" id="KW-0862">Zinc</keyword>
<evidence type="ECO:0000313" key="10">
    <source>
        <dbReference type="EMBL" id="ETO19432.1"/>
    </source>
</evidence>
<feature type="domain" description="C2H2-type" evidence="9">
    <location>
        <begin position="310"/>
        <end position="337"/>
    </location>
</feature>
<feature type="domain" description="C2H2-type" evidence="9">
    <location>
        <begin position="256"/>
        <end position="283"/>
    </location>
</feature>
<dbReference type="AlphaFoldDB" id="X6N2A5"/>
<dbReference type="GO" id="GO:0008270">
    <property type="term" value="F:zinc ion binding"/>
    <property type="evidence" value="ECO:0007669"/>
    <property type="project" value="UniProtKB-KW"/>
</dbReference>
<evidence type="ECO:0000259" key="9">
    <source>
        <dbReference type="PROSITE" id="PS50157"/>
    </source>
</evidence>
<comment type="subcellular location">
    <subcellularLocation>
        <location evidence="1">Nucleus</location>
    </subcellularLocation>
</comment>
<evidence type="ECO:0000313" key="11">
    <source>
        <dbReference type="Proteomes" id="UP000023152"/>
    </source>
</evidence>
<dbReference type="InterPro" id="IPR013087">
    <property type="entry name" value="Znf_C2H2_type"/>
</dbReference>
<dbReference type="SUPFAM" id="SSF57667">
    <property type="entry name" value="beta-beta-alpha zinc fingers"/>
    <property type="match status" value="3"/>
</dbReference>